<accession>A0ABC8T393</accession>
<dbReference type="Proteomes" id="UP001642360">
    <property type="component" value="Unassembled WGS sequence"/>
</dbReference>
<dbReference type="AlphaFoldDB" id="A0ABC8T393"/>
<gene>
    <name evidence="1" type="ORF">ILEXP_LOCUS32968</name>
</gene>
<evidence type="ECO:0000313" key="2">
    <source>
        <dbReference type="Proteomes" id="UP001642360"/>
    </source>
</evidence>
<organism evidence="1 2">
    <name type="scientific">Ilex paraguariensis</name>
    <name type="common">yerba mate</name>
    <dbReference type="NCBI Taxonomy" id="185542"/>
    <lineage>
        <taxon>Eukaryota</taxon>
        <taxon>Viridiplantae</taxon>
        <taxon>Streptophyta</taxon>
        <taxon>Embryophyta</taxon>
        <taxon>Tracheophyta</taxon>
        <taxon>Spermatophyta</taxon>
        <taxon>Magnoliopsida</taxon>
        <taxon>eudicotyledons</taxon>
        <taxon>Gunneridae</taxon>
        <taxon>Pentapetalae</taxon>
        <taxon>asterids</taxon>
        <taxon>campanulids</taxon>
        <taxon>Aquifoliales</taxon>
        <taxon>Aquifoliaceae</taxon>
        <taxon>Ilex</taxon>
    </lineage>
</organism>
<protein>
    <submittedName>
        <fullName evidence="1">Uncharacterized protein</fullName>
    </submittedName>
</protein>
<sequence>MFSPHKVKISVLSSAHKGKDAEEWLQNRSPVLSIPLLTCSILSKIREHFVVEEKVFKQTDENVLTMTLSYTI</sequence>
<evidence type="ECO:0000313" key="1">
    <source>
        <dbReference type="EMBL" id="CAK9163896.1"/>
    </source>
</evidence>
<comment type="caution">
    <text evidence="1">The sequence shown here is derived from an EMBL/GenBank/DDBJ whole genome shotgun (WGS) entry which is preliminary data.</text>
</comment>
<name>A0ABC8T393_9AQUA</name>
<reference evidence="1 2" key="1">
    <citation type="submission" date="2024-02" db="EMBL/GenBank/DDBJ databases">
        <authorList>
            <person name="Vignale AGUSTIN F."/>
            <person name="Sosa J E."/>
            <person name="Modenutti C."/>
        </authorList>
    </citation>
    <scope>NUCLEOTIDE SEQUENCE [LARGE SCALE GENOMIC DNA]</scope>
</reference>
<dbReference type="EMBL" id="CAUOFW020004114">
    <property type="protein sequence ID" value="CAK9163896.1"/>
    <property type="molecule type" value="Genomic_DNA"/>
</dbReference>
<keyword evidence="2" id="KW-1185">Reference proteome</keyword>
<proteinExistence type="predicted"/>